<dbReference type="AlphaFoldDB" id="A0A931CH25"/>
<comment type="caution">
    <text evidence="2">The sequence shown here is derived from an EMBL/GenBank/DDBJ whole genome shotgun (WGS) entry which is preliminary data.</text>
</comment>
<organism evidence="2 3">
    <name type="scientific">Actinoplanes aureus</name>
    <dbReference type="NCBI Taxonomy" id="2792083"/>
    <lineage>
        <taxon>Bacteria</taxon>
        <taxon>Bacillati</taxon>
        <taxon>Actinomycetota</taxon>
        <taxon>Actinomycetes</taxon>
        <taxon>Micromonosporales</taxon>
        <taxon>Micromonosporaceae</taxon>
        <taxon>Actinoplanes</taxon>
    </lineage>
</organism>
<gene>
    <name evidence="2" type="ORF">I4J89_25395</name>
</gene>
<dbReference type="PANTHER" id="PTHR46844:SF1">
    <property type="entry name" value="SLR5058 PROTEIN"/>
    <property type="match status" value="1"/>
</dbReference>
<dbReference type="InterPro" id="IPR007111">
    <property type="entry name" value="NACHT_NTPase"/>
</dbReference>
<sequence length="987" mass="109527">MDAILSGVLTRLAGRAAEHSIGSLLQEANKERYEQQQVAGLYLPTGEVVDGALTDAQLRNIAAFLGKPPAIAVLQAYYLALVTGEIHEELADRARDEFETQVQKWCVRGEPDDWSSYADVVWSLSKRSLESVAPPPEFLPNLSLDDRGQLQFAAVHPLLEGGSMSMPAHLRDMLAVSCDNDRFTRVRQLVSDITRILREPGGTVSLSHTRVNFLESTSQRSIDWDSLYVDRHLVVESNAAEPVLASEALLPATNPVRAVVIGDPGVGKSTLVKRLTSQLAFQEGAQALVPLVLHCRHYAVQANTSILAAIKRDLEVNLSITVSDEALADMLSVGRGYVIFDGIDELLDVQQRQTFVSRAQAFSKRFPLTSIAVTSRRVGYSRSRFDAEFVTYELREFTEDQVDEYSTKWFAVTGRPALDRVHFIHELASLSDIQSNPLMLSLLCTLYGTRGSIPRNRREVYRECADLLFRRWDSMRHIEQTVDHVEYGLRLMRDLAFLFYRSGQADVGIGEVAVRTLISRFFQDTAAIDDVTAVIRAQEFLDFCAERAWLLTSIGRDQDGQRLFSFTHRTFLEYFTAEAMTRNAGSIEELVDETANAFHRDPSSVIPEIVIQAAEDKVTGGASLVLSGLLARDRSRSSFRHTALCLRGLNAAPVPRRITEDALARLSEQWHETQIDLDESSIALLSLYRDPRSVFLGSVHERLRALDNARSATQAISEGRCLPYDLLRCWSRFALAGRTALYEEDWQRAVESCLDWAATHLADDLGLDDGVRSLLVLSGRRRLAASMGLVSSPNFFVHRVGGEFVPGVGMRLVNQLGGGSDLIATDQADLAVVERWLPGPTLSPAVSEGILRVAHAYLDFGGDRSGIPLVHPVNRALLLWLAFIEFEATRRLALTGSIVSREAELHVIYRAIATRAHAIGLRSAPAVVDMVAAFSPSELRNHVDVPDWAKGWCAGVFNLTRHPNAREEEGRAPLGDWSAEFDFLDPA</sequence>
<protein>
    <submittedName>
        <fullName evidence="2">NACHT domain-containing protein</fullName>
    </submittedName>
</protein>
<dbReference type="EMBL" id="JADQTO010000012">
    <property type="protein sequence ID" value="MBG0564790.1"/>
    <property type="molecule type" value="Genomic_DNA"/>
</dbReference>
<keyword evidence="3" id="KW-1185">Reference proteome</keyword>
<evidence type="ECO:0000313" key="3">
    <source>
        <dbReference type="Proteomes" id="UP000598146"/>
    </source>
</evidence>
<dbReference type="SUPFAM" id="SSF52540">
    <property type="entry name" value="P-loop containing nucleoside triphosphate hydrolases"/>
    <property type="match status" value="1"/>
</dbReference>
<dbReference type="PROSITE" id="PS50837">
    <property type="entry name" value="NACHT"/>
    <property type="match status" value="1"/>
</dbReference>
<dbReference type="Gene3D" id="3.40.50.300">
    <property type="entry name" value="P-loop containing nucleotide triphosphate hydrolases"/>
    <property type="match status" value="1"/>
</dbReference>
<dbReference type="PANTHER" id="PTHR46844">
    <property type="entry name" value="SLR5058 PROTEIN"/>
    <property type="match status" value="1"/>
</dbReference>
<reference evidence="2" key="1">
    <citation type="submission" date="2020-11" db="EMBL/GenBank/DDBJ databases">
        <title>Isolation and identification of active actinomycetes.</title>
        <authorList>
            <person name="Sun X."/>
        </authorList>
    </citation>
    <scope>NUCLEOTIDE SEQUENCE</scope>
    <source>
        <strain evidence="2">NEAU-A11</strain>
    </source>
</reference>
<dbReference type="InterPro" id="IPR027417">
    <property type="entry name" value="P-loop_NTPase"/>
</dbReference>
<accession>A0A931CH25</accession>
<dbReference type="RefSeq" id="WP_196416565.1">
    <property type="nucleotide sequence ID" value="NZ_JADQTO010000012.1"/>
</dbReference>
<proteinExistence type="predicted"/>
<evidence type="ECO:0000259" key="1">
    <source>
        <dbReference type="PROSITE" id="PS50837"/>
    </source>
</evidence>
<name>A0A931CH25_9ACTN</name>
<dbReference type="Proteomes" id="UP000598146">
    <property type="component" value="Unassembled WGS sequence"/>
</dbReference>
<feature type="domain" description="NACHT" evidence="1">
    <location>
        <begin position="256"/>
        <end position="376"/>
    </location>
</feature>
<evidence type="ECO:0000313" key="2">
    <source>
        <dbReference type="EMBL" id="MBG0564790.1"/>
    </source>
</evidence>
<dbReference type="Pfam" id="PF05729">
    <property type="entry name" value="NACHT"/>
    <property type="match status" value="1"/>
</dbReference>